<dbReference type="SMART" id="SM00530">
    <property type="entry name" value="HTH_XRE"/>
    <property type="match status" value="1"/>
</dbReference>
<dbReference type="PANTHER" id="PTHR30146">
    <property type="entry name" value="LACI-RELATED TRANSCRIPTIONAL REPRESSOR"/>
    <property type="match status" value="1"/>
</dbReference>
<keyword evidence="7" id="KW-1185">Reference proteome</keyword>
<organism evidence="6 7">
    <name type="scientific">Chelativorans petroleitrophicus</name>
    <dbReference type="NCBI Taxonomy" id="2975484"/>
    <lineage>
        <taxon>Bacteria</taxon>
        <taxon>Pseudomonadati</taxon>
        <taxon>Pseudomonadota</taxon>
        <taxon>Alphaproteobacteria</taxon>
        <taxon>Hyphomicrobiales</taxon>
        <taxon>Phyllobacteriaceae</taxon>
        <taxon>Chelativorans</taxon>
    </lineage>
</organism>
<proteinExistence type="predicted"/>
<dbReference type="InterPro" id="IPR010982">
    <property type="entry name" value="Lambda_DNA-bd_dom_sf"/>
</dbReference>
<evidence type="ECO:0000256" key="1">
    <source>
        <dbReference type="ARBA" id="ARBA00023015"/>
    </source>
</evidence>
<evidence type="ECO:0000256" key="2">
    <source>
        <dbReference type="ARBA" id="ARBA00023125"/>
    </source>
</evidence>
<name>A0A9X2XBZ3_9HYPH</name>
<dbReference type="GO" id="GO:0000976">
    <property type="term" value="F:transcription cis-regulatory region binding"/>
    <property type="evidence" value="ECO:0007669"/>
    <property type="project" value="TreeGrafter"/>
</dbReference>
<dbReference type="Gene3D" id="3.40.50.2300">
    <property type="match status" value="2"/>
</dbReference>
<dbReference type="Gene3D" id="1.10.260.40">
    <property type="entry name" value="lambda repressor-like DNA-binding domains"/>
    <property type="match status" value="1"/>
</dbReference>
<dbReference type="PROSITE" id="PS50932">
    <property type="entry name" value="HTH_LACI_2"/>
    <property type="match status" value="1"/>
</dbReference>
<keyword evidence="1" id="KW-0805">Transcription regulation</keyword>
<dbReference type="Pfam" id="PF13377">
    <property type="entry name" value="Peripla_BP_3"/>
    <property type="match status" value="1"/>
</dbReference>
<dbReference type="CDD" id="cd01392">
    <property type="entry name" value="HTH_LacI"/>
    <property type="match status" value="1"/>
</dbReference>
<dbReference type="RefSeq" id="WP_261516457.1">
    <property type="nucleotide sequence ID" value="NZ_JAODNV010000016.1"/>
</dbReference>
<gene>
    <name evidence="6" type="ORF">NYR54_14705</name>
</gene>
<reference evidence="6" key="1">
    <citation type="submission" date="2022-08" db="EMBL/GenBank/DDBJ databases">
        <title>Chelativorans sichuanense sp. nov., a paraffin oil-degrading bacterium isolated from a mixture of oil-based drill cuttings and paddy soil.</title>
        <authorList>
            <person name="Yu J."/>
            <person name="Liu H."/>
            <person name="Chen Q."/>
        </authorList>
    </citation>
    <scope>NUCLEOTIDE SEQUENCE</scope>
    <source>
        <strain evidence="6">SCAU 2101</strain>
    </source>
</reference>
<protein>
    <submittedName>
        <fullName evidence="6">LacI family DNA-binding transcriptional regulator</fullName>
    </submittedName>
</protein>
<dbReference type="PROSITE" id="PS00356">
    <property type="entry name" value="HTH_LACI_1"/>
    <property type="match status" value="1"/>
</dbReference>
<evidence type="ECO:0000313" key="6">
    <source>
        <dbReference type="EMBL" id="MCT8991530.1"/>
    </source>
</evidence>
<dbReference type="InterPro" id="IPR001387">
    <property type="entry name" value="Cro/C1-type_HTH"/>
</dbReference>
<dbReference type="SMART" id="SM00354">
    <property type="entry name" value="HTH_LACI"/>
    <property type="match status" value="1"/>
</dbReference>
<evidence type="ECO:0000313" key="7">
    <source>
        <dbReference type="Proteomes" id="UP001149009"/>
    </source>
</evidence>
<dbReference type="GO" id="GO:0003700">
    <property type="term" value="F:DNA-binding transcription factor activity"/>
    <property type="evidence" value="ECO:0007669"/>
    <property type="project" value="TreeGrafter"/>
</dbReference>
<dbReference type="Pfam" id="PF00356">
    <property type="entry name" value="LacI"/>
    <property type="match status" value="1"/>
</dbReference>
<evidence type="ECO:0000259" key="5">
    <source>
        <dbReference type="PROSITE" id="PS50943"/>
    </source>
</evidence>
<sequence length="347" mass="36690">MTGSTASLRRRRRKAQRVTLNEVAELAGVSPSTVSLYIRKPDAVSEDRAHRVSEAIAKLGYVPNLMAGGLAAASSRIVSVIVPSIRNAFFAETVSTIQAALGSEGFQVLLGHTEYSEAQEEALVRAALSWAPAAIVLTGLSHSHGTRALLAASDVPVVEMWELGGPTIDMAVGFSHEEAGAAAARHLIARGRKNIAYVGARLHEDHRAARRADGFLRELAPESGQAGRIIRHPGPATADAGALLLNRALQQFPGLQGLACSNDLVALGVLFECQRRGIRIPEDLAVIGFGDLGFSASCNPPLTTIRPSGDVIGLEVARLVLASVKGKPEAPEPVIDTSFLLVERRST</sequence>
<feature type="domain" description="HTH cro/C1-type" evidence="5">
    <location>
        <begin position="10"/>
        <end position="62"/>
    </location>
</feature>
<accession>A0A9X2XBZ3</accession>
<dbReference type="PROSITE" id="PS50943">
    <property type="entry name" value="HTH_CROC1"/>
    <property type="match status" value="1"/>
</dbReference>
<evidence type="ECO:0000259" key="4">
    <source>
        <dbReference type="PROSITE" id="PS50932"/>
    </source>
</evidence>
<keyword evidence="2 6" id="KW-0238">DNA-binding</keyword>
<feature type="domain" description="HTH lacI-type" evidence="4">
    <location>
        <begin position="18"/>
        <end position="72"/>
    </location>
</feature>
<dbReference type="Proteomes" id="UP001149009">
    <property type="component" value="Unassembled WGS sequence"/>
</dbReference>
<comment type="caution">
    <text evidence="6">The sequence shown here is derived from an EMBL/GenBank/DDBJ whole genome shotgun (WGS) entry which is preliminary data.</text>
</comment>
<dbReference type="SUPFAM" id="SSF53822">
    <property type="entry name" value="Periplasmic binding protein-like I"/>
    <property type="match status" value="1"/>
</dbReference>
<dbReference type="InterPro" id="IPR000843">
    <property type="entry name" value="HTH_LacI"/>
</dbReference>
<dbReference type="AlphaFoldDB" id="A0A9X2XBZ3"/>
<keyword evidence="3" id="KW-0804">Transcription</keyword>
<dbReference type="CDD" id="cd01575">
    <property type="entry name" value="PBP1_GntR"/>
    <property type="match status" value="1"/>
</dbReference>
<dbReference type="PANTHER" id="PTHR30146:SF33">
    <property type="entry name" value="TRANSCRIPTIONAL REGULATOR"/>
    <property type="match status" value="1"/>
</dbReference>
<dbReference type="EMBL" id="JAODNV010000016">
    <property type="protein sequence ID" value="MCT8991530.1"/>
    <property type="molecule type" value="Genomic_DNA"/>
</dbReference>
<dbReference type="InterPro" id="IPR028082">
    <property type="entry name" value="Peripla_BP_I"/>
</dbReference>
<evidence type="ECO:0000256" key="3">
    <source>
        <dbReference type="ARBA" id="ARBA00023163"/>
    </source>
</evidence>
<dbReference type="InterPro" id="IPR046335">
    <property type="entry name" value="LacI/GalR-like_sensor"/>
</dbReference>
<dbReference type="SUPFAM" id="SSF47413">
    <property type="entry name" value="lambda repressor-like DNA-binding domains"/>
    <property type="match status" value="1"/>
</dbReference>